<sequence length="99" mass="10966">MDDLRRDIEEEKDKKEEGLQNSNKTSSSPATDPTIGGIDVNPDHFDFEIRNVGSGVSFPISTEALQNMNIQGFIPVILDITPAAMPMFLSKLIEPVEVY</sequence>
<feature type="compositionally biased region" description="Polar residues" evidence="1">
    <location>
        <begin position="19"/>
        <end position="31"/>
    </location>
</feature>
<proteinExistence type="predicted"/>
<feature type="region of interest" description="Disordered" evidence="1">
    <location>
        <begin position="1"/>
        <end position="39"/>
    </location>
</feature>
<organism evidence="2">
    <name type="scientific">hydrothermal vent metagenome</name>
    <dbReference type="NCBI Taxonomy" id="652676"/>
    <lineage>
        <taxon>unclassified sequences</taxon>
        <taxon>metagenomes</taxon>
        <taxon>ecological metagenomes</taxon>
    </lineage>
</organism>
<evidence type="ECO:0000313" key="2">
    <source>
        <dbReference type="EMBL" id="VAX37761.1"/>
    </source>
</evidence>
<accession>A0A3B1DFX6</accession>
<dbReference type="EMBL" id="UOGJ01000137">
    <property type="protein sequence ID" value="VAX37761.1"/>
    <property type="molecule type" value="Genomic_DNA"/>
</dbReference>
<feature type="compositionally biased region" description="Basic and acidic residues" evidence="1">
    <location>
        <begin position="1"/>
        <end position="18"/>
    </location>
</feature>
<dbReference type="AlphaFoldDB" id="A0A3B1DFX6"/>
<protein>
    <submittedName>
        <fullName evidence="2">Uncharacterized protein</fullName>
    </submittedName>
</protein>
<name>A0A3B1DFX6_9ZZZZ</name>
<gene>
    <name evidence="2" type="ORF">MNBD_UNCLBAC01-1480</name>
</gene>
<evidence type="ECO:0000256" key="1">
    <source>
        <dbReference type="SAM" id="MobiDB-lite"/>
    </source>
</evidence>
<reference evidence="2" key="1">
    <citation type="submission" date="2018-06" db="EMBL/GenBank/DDBJ databases">
        <authorList>
            <person name="Zhirakovskaya E."/>
        </authorList>
    </citation>
    <scope>NUCLEOTIDE SEQUENCE</scope>
</reference>